<reference evidence="2 3" key="1">
    <citation type="submission" date="2020-05" db="EMBL/GenBank/DDBJ databases">
        <authorList>
            <person name="Campoy J."/>
            <person name="Schneeberger K."/>
            <person name="Spophaly S."/>
        </authorList>
    </citation>
    <scope>NUCLEOTIDE SEQUENCE [LARGE SCALE GENOMIC DNA]</scope>
    <source>
        <strain evidence="2">PruArmRojPasFocal</strain>
    </source>
</reference>
<sequence length="77" mass="8290">MREAMVKNVMHAGCGGGGPSGLEHVEIPTPNPNKDQGIATRTFVELVALTWSRPQKEQAALQEKSPSPFGPKYDAVM</sequence>
<evidence type="ECO:0000313" key="2">
    <source>
        <dbReference type="EMBL" id="CAB4291189.1"/>
    </source>
</evidence>
<organism evidence="2 3">
    <name type="scientific">Prunus armeniaca</name>
    <name type="common">Apricot</name>
    <name type="synonym">Armeniaca vulgaris</name>
    <dbReference type="NCBI Taxonomy" id="36596"/>
    <lineage>
        <taxon>Eukaryota</taxon>
        <taxon>Viridiplantae</taxon>
        <taxon>Streptophyta</taxon>
        <taxon>Embryophyta</taxon>
        <taxon>Tracheophyta</taxon>
        <taxon>Spermatophyta</taxon>
        <taxon>Magnoliopsida</taxon>
        <taxon>eudicotyledons</taxon>
        <taxon>Gunneridae</taxon>
        <taxon>Pentapetalae</taxon>
        <taxon>rosids</taxon>
        <taxon>fabids</taxon>
        <taxon>Rosales</taxon>
        <taxon>Rosaceae</taxon>
        <taxon>Amygdaloideae</taxon>
        <taxon>Amygdaleae</taxon>
        <taxon>Prunus</taxon>
    </lineage>
</organism>
<gene>
    <name evidence="2" type="ORF">CURHAP_LOCUS51452</name>
</gene>
<feature type="region of interest" description="Disordered" evidence="1">
    <location>
        <begin position="12"/>
        <end position="38"/>
    </location>
</feature>
<proteinExistence type="predicted"/>
<dbReference type="AlphaFoldDB" id="A0A6J5VPJ8"/>
<evidence type="ECO:0000256" key="1">
    <source>
        <dbReference type="SAM" id="MobiDB-lite"/>
    </source>
</evidence>
<name>A0A6J5VPJ8_PRUAR</name>
<dbReference type="EMBL" id="CAEKDK010000008">
    <property type="protein sequence ID" value="CAB4291189.1"/>
    <property type="molecule type" value="Genomic_DNA"/>
</dbReference>
<dbReference type="Proteomes" id="UP000507222">
    <property type="component" value="Unassembled WGS sequence"/>
</dbReference>
<accession>A0A6J5VPJ8</accession>
<evidence type="ECO:0000313" key="3">
    <source>
        <dbReference type="Proteomes" id="UP000507222"/>
    </source>
</evidence>
<feature type="region of interest" description="Disordered" evidence="1">
    <location>
        <begin position="54"/>
        <end position="77"/>
    </location>
</feature>
<protein>
    <submittedName>
        <fullName evidence="2">Uncharacterized protein</fullName>
    </submittedName>
</protein>